<dbReference type="Proteomes" id="UP000741013">
    <property type="component" value="Unassembled WGS sequence"/>
</dbReference>
<sequence length="250" mass="26430">MDVEVLTAVHAAHAGFLGRAWESLRGQTNRDWTWLVQVDGPGGAVLDALAACGAREDPRVRIDVHGEQLGPAVARNCALGRSTAPLIQNLDADDELEPSALEVLSGALAADPAAGFAVGQARDLHEDGSLVVHRLPVEAGPLPRNGLFDHWLADTDRVPVHPAGVLWRRSLLLRMGGWAGLHGREDTGLLMAASAACPGVVVADFTLRYRKHPGQLSETTGKFGGAAAQLRFIRERAEVLGGIAPSGYSV</sequence>
<gene>
    <name evidence="2" type="ORF">JOM49_001095</name>
</gene>
<dbReference type="EMBL" id="JAGGMS010000001">
    <property type="protein sequence ID" value="MBP2179569.1"/>
    <property type="molecule type" value="Genomic_DNA"/>
</dbReference>
<evidence type="ECO:0000313" key="2">
    <source>
        <dbReference type="EMBL" id="MBP2179569.1"/>
    </source>
</evidence>
<dbReference type="InterPro" id="IPR029044">
    <property type="entry name" value="Nucleotide-diphossugar_trans"/>
</dbReference>
<protein>
    <submittedName>
        <fullName evidence="2">Glycosyltransferase involved in cell wall biosynthesis</fullName>
    </submittedName>
</protein>
<dbReference type="Pfam" id="PF00535">
    <property type="entry name" value="Glycos_transf_2"/>
    <property type="match status" value="1"/>
</dbReference>
<evidence type="ECO:0000313" key="3">
    <source>
        <dbReference type="Proteomes" id="UP000741013"/>
    </source>
</evidence>
<dbReference type="CDD" id="cd00761">
    <property type="entry name" value="Glyco_tranf_GTA_type"/>
    <property type="match status" value="1"/>
</dbReference>
<comment type="caution">
    <text evidence="2">The sequence shown here is derived from an EMBL/GenBank/DDBJ whole genome shotgun (WGS) entry which is preliminary data.</text>
</comment>
<accession>A0ABS4PJG6</accession>
<dbReference type="SUPFAM" id="SSF53448">
    <property type="entry name" value="Nucleotide-diphospho-sugar transferases"/>
    <property type="match status" value="1"/>
</dbReference>
<dbReference type="RefSeq" id="WP_209663272.1">
    <property type="nucleotide sequence ID" value="NZ_JAGGMS010000001.1"/>
</dbReference>
<organism evidence="2 3">
    <name type="scientific">Amycolatopsis magusensis</name>
    <dbReference type="NCBI Taxonomy" id="882444"/>
    <lineage>
        <taxon>Bacteria</taxon>
        <taxon>Bacillati</taxon>
        <taxon>Actinomycetota</taxon>
        <taxon>Actinomycetes</taxon>
        <taxon>Pseudonocardiales</taxon>
        <taxon>Pseudonocardiaceae</taxon>
        <taxon>Amycolatopsis</taxon>
    </lineage>
</organism>
<feature type="domain" description="Glycosyltransferase 2-like" evidence="1">
    <location>
        <begin position="14"/>
        <end position="136"/>
    </location>
</feature>
<reference evidence="2 3" key="1">
    <citation type="submission" date="2021-03" db="EMBL/GenBank/DDBJ databases">
        <title>Sequencing the genomes of 1000 actinobacteria strains.</title>
        <authorList>
            <person name="Klenk H.-P."/>
        </authorList>
    </citation>
    <scope>NUCLEOTIDE SEQUENCE [LARGE SCALE GENOMIC DNA]</scope>
    <source>
        <strain evidence="2 3">DSM 45510</strain>
    </source>
</reference>
<proteinExistence type="predicted"/>
<dbReference type="Gene3D" id="3.90.550.10">
    <property type="entry name" value="Spore Coat Polysaccharide Biosynthesis Protein SpsA, Chain A"/>
    <property type="match status" value="1"/>
</dbReference>
<keyword evidence="3" id="KW-1185">Reference proteome</keyword>
<dbReference type="InterPro" id="IPR001173">
    <property type="entry name" value="Glyco_trans_2-like"/>
</dbReference>
<evidence type="ECO:0000259" key="1">
    <source>
        <dbReference type="Pfam" id="PF00535"/>
    </source>
</evidence>
<name>A0ABS4PJG6_9PSEU</name>